<organism evidence="4 6">
    <name type="scientific">Pedobacter alluvionis</name>
    <dbReference type="NCBI Taxonomy" id="475253"/>
    <lineage>
        <taxon>Bacteria</taxon>
        <taxon>Pseudomonadati</taxon>
        <taxon>Bacteroidota</taxon>
        <taxon>Sphingobacteriia</taxon>
        <taxon>Sphingobacteriales</taxon>
        <taxon>Sphingobacteriaceae</taxon>
        <taxon>Pedobacter</taxon>
    </lineage>
</organism>
<feature type="repeat" description="ANK" evidence="3">
    <location>
        <begin position="43"/>
        <end position="75"/>
    </location>
</feature>
<dbReference type="AlphaFoldDB" id="A0A497YCA9"/>
<dbReference type="PANTHER" id="PTHR24171">
    <property type="entry name" value="ANKYRIN REPEAT DOMAIN-CONTAINING PROTEIN 39-RELATED"/>
    <property type="match status" value="1"/>
</dbReference>
<evidence type="ECO:0000313" key="4">
    <source>
        <dbReference type="EMBL" id="RLJ77789.1"/>
    </source>
</evidence>
<dbReference type="OrthoDB" id="407974at2"/>
<dbReference type="InterPro" id="IPR036770">
    <property type="entry name" value="Ankyrin_rpt-contain_sf"/>
</dbReference>
<dbReference type="EMBL" id="SOPX01000001">
    <property type="protein sequence ID" value="TFB33013.1"/>
    <property type="molecule type" value="Genomic_DNA"/>
</dbReference>
<evidence type="ECO:0000256" key="1">
    <source>
        <dbReference type="ARBA" id="ARBA00022737"/>
    </source>
</evidence>
<dbReference type="PRINTS" id="PR01415">
    <property type="entry name" value="ANKYRIN"/>
</dbReference>
<dbReference type="PROSITE" id="PS50297">
    <property type="entry name" value="ANK_REP_REGION"/>
    <property type="match status" value="2"/>
</dbReference>
<proteinExistence type="predicted"/>
<gene>
    <name evidence="4" type="ORF">BCL90_2895</name>
    <name evidence="5" type="ORF">E3V97_02945</name>
</gene>
<dbReference type="Proteomes" id="UP000297429">
    <property type="component" value="Unassembled WGS sequence"/>
</dbReference>
<evidence type="ECO:0000256" key="3">
    <source>
        <dbReference type="PROSITE-ProRule" id="PRU00023"/>
    </source>
</evidence>
<feature type="repeat" description="ANK" evidence="3">
    <location>
        <begin position="76"/>
        <end position="108"/>
    </location>
</feature>
<dbReference type="EMBL" id="RCCK01000011">
    <property type="protein sequence ID" value="RLJ77789.1"/>
    <property type="molecule type" value="Genomic_DNA"/>
</dbReference>
<reference evidence="4 6" key="1">
    <citation type="submission" date="2018-10" db="EMBL/GenBank/DDBJ databases">
        <title>Genomic Encyclopedia of Archaeal and Bacterial Type Strains, Phase II (KMG-II): from individual species to whole genera.</title>
        <authorList>
            <person name="Goeker M."/>
        </authorList>
    </citation>
    <scope>NUCLEOTIDE SEQUENCE [LARGE SCALE GENOMIC DNA]</scope>
    <source>
        <strain evidence="4 6">DSM 19624</strain>
    </source>
</reference>
<evidence type="ECO:0000256" key="2">
    <source>
        <dbReference type="ARBA" id="ARBA00023043"/>
    </source>
</evidence>
<sequence>MELWCSILKMKNKIFSLSMDGKVQELENELKNDTQGINDKADLDYSPLAIAVARGHKDVVKLLLANGAVANTQDQKGNTPLHYASENNSMEIAELLLAHGADLNIQNNSGNQALWTATFSAADGDQNKIPLVKLLLQNGADKQHLNNVGKKPVDIANKIGVPALIELLA</sequence>
<keyword evidence="2 3" id="KW-0040">ANK repeat</keyword>
<keyword evidence="7" id="KW-1185">Reference proteome</keyword>
<dbReference type="Proteomes" id="UP000273898">
    <property type="component" value="Unassembled WGS sequence"/>
</dbReference>
<dbReference type="Gene3D" id="1.25.40.20">
    <property type="entry name" value="Ankyrin repeat-containing domain"/>
    <property type="match status" value="3"/>
</dbReference>
<comment type="caution">
    <text evidence="4">The sequence shown here is derived from an EMBL/GenBank/DDBJ whole genome shotgun (WGS) entry which is preliminary data.</text>
</comment>
<dbReference type="SMART" id="SM00248">
    <property type="entry name" value="ANK"/>
    <property type="match status" value="3"/>
</dbReference>
<evidence type="ECO:0000313" key="6">
    <source>
        <dbReference type="Proteomes" id="UP000273898"/>
    </source>
</evidence>
<dbReference type="InterPro" id="IPR002110">
    <property type="entry name" value="Ankyrin_rpt"/>
</dbReference>
<name>A0A497YCA9_9SPHI</name>
<reference evidence="5 7" key="2">
    <citation type="submission" date="2019-03" db="EMBL/GenBank/DDBJ databases">
        <authorList>
            <person name="He R.-H."/>
        </authorList>
    </citation>
    <scope>NUCLEOTIDE SEQUENCE [LARGE SCALE GENOMIC DNA]</scope>
    <source>
        <strain evidence="5 7">DSM 19624</strain>
    </source>
</reference>
<evidence type="ECO:0000313" key="5">
    <source>
        <dbReference type="EMBL" id="TFB33013.1"/>
    </source>
</evidence>
<protein>
    <submittedName>
        <fullName evidence="5">Ankyrin repeat domain-containing protein</fullName>
    </submittedName>
</protein>
<dbReference type="PROSITE" id="PS50088">
    <property type="entry name" value="ANK_REPEAT"/>
    <property type="match status" value="2"/>
</dbReference>
<dbReference type="SUPFAM" id="SSF48403">
    <property type="entry name" value="Ankyrin repeat"/>
    <property type="match status" value="1"/>
</dbReference>
<evidence type="ECO:0000313" key="7">
    <source>
        <dbReference type="Proteomes" id="UP000297429"/>
    </source>
</evidence>
<dbReference type="Pfam" id="PF12796">
    <property type="entry name" value="Ank_2"/>
    <property type="match status" value="1"/>
</dbReference>
<keyword evidence="1" id="KW-0677">Repeat</keyword>
<accession>A0A497YCA9</accession>